<dbReference type="EMBL" id="PJAI02000007">
    <property type="protein sequence ID" value="TYK65988.1"/>
    <property type="molecule type" value="Genomic_DNA"/>
</dbReference>
<proteinExistence type="predicted"/>
<accession>A0ABY3MXN3</accession>
<dbReference type="InterPro" id="IPR021393">
    <property type="entry name" value="DUF3034"/>
</dbReference>
<evidence type="ECO:0000313" key="1">
    <source>
        <dbReference type="EMBL" id="TYK65988.1"/>
    </source>
</evidence>
<sequence length="262" mass="28272">MPMTSFANGKILATPGVIQIEGSGGGGLVPWAQLAGYATEDEIALSGFCTQANVKDFQLTSCGAQLNLYDRVEISFAKQNFDVDPLSLTLSQNIIGVKLRLYGDLLYSTWPQISLGIQHKSLGTPDIAYALGAEDDTGTDIYLAASKLHLGLLAGYNVLWNISTRYTQANEMGLLGFGGPGDESTLQAEVSVAVLLNKHLAVGTEYRMKPDNLGLEESNWKDVFVAWFPNKYVTVTLAYLDLGTIAAIPDQTGWYLSLSGSY</sequence>
<organism evidence="1 2">
    <name type="scientific">Colwellia echini</name>
    <dbReference type="NCBI Taxonomy" id="1982103"/>
    <lineage>
        <taxon>Bacteria</taxon>
        <taxon>Pseudomonadati</taxon>
        <taxon>Pseudomonadota</taxon>
        <taxon>Gammaproteobacteria</taxon>
        <taxon>Alteromonadales</taxon>
        <taxon>Colwelliaceae</taxon>
        <taxon>Colwellia</taxon>
    </lineage>
</organism>
<protein>
    <submittedName>
        <fullName evidence="1">DUF3034 family protein</fullName>
    </submittedName>
</protein>
<evidence type="ECO:0000313" key="2">
    <source>
        <dbReference type="Proteomes" id="UP000815846"/>
    </source>
</evidence>
<dbReference type="Pfam" id="PF11231">
    <property type="entry name" value="DUF3034"/>
    <property type="match status" value="1"/>
</dbReference>
<comment type="caution">
    <text evidence="1">The sequence shown here is derived from an EMBL/GenBank/DDBJ whole genome shotgun (WGS) entry which is preliminary data.</text>
</comment>
<reference evidence="1 2" key="1">
    <citation type="submission" date="2019-08" db="EMBL/GenBank/DDBJ databases">
        <title>Microbe sample from Colwellia echini.</title>
        <authorList>
            <person name="Christiansen L."/>
            <person name="Pathiraja D."/>
            <person name="Schultz-Johansen M."/>
            <person name="Choi I.-G."/>
            <person name="Stougaard P."/>
        </authorList>
    </citation>
    <scope>NUCLEOTIDE SEQUENCE [LARGE SCALE GENOMIC DNA]</scope>
    <source>
        <strain evidence="1 2">A3</strain>
    </source>
</reference>
<name>A0ABY3MXN3_9GAMM</name>
<keyword evidence="2" id="KW-1185">Reference proteome</keyword>
<gene>
    <name evidence="1" type="ORF">CWS31_008150</name>
</gene>
<dbReference type="Proteomes" id="UP000815846">
    <property type="component" value="Unassembled WGS sequence"/>
</dbReference>